<sequence length="141" mass="16391">MLEAKKAEFKFIKFQVPSFSYNETREKESELKLQFNPTGKYFPKEGRFELSINFIGYEEGKKRKPIIVISGIADFKFTNKIEFDEIPNYFYTNSIPIVYPYLRAFISTVTLQANTGVIMLGVMNFTDMSKPLKENSIIVLE</sequence>
<evidence type="ECO:0008006" key="3">
    <source>
        <dbReference type="Google" id="ProtNLM"/>
    </source>
</evidence>
<dbReference type="RefSeq" id="WP_229987851.1">
    <property type="nucleotide sequence ID" value="NZ_JAJJMO010000001.1"/>
</dbReference>
<evidence type="ECO:0000313" key="2">
    <source>
        <dbReference type="Proteomes" id="UP001430919"/>
    </source>
</evidence>
<dbReference type="SUPFAM" id="SSF54611">
    <property type="entry name" value="SecB-like"/>
    <property type="match status" value="1"/>
</dbReference>
<name>A0ABS8MR41_9FLAO</name>
<organism evidence="1 2">
    <name type="scientific">Flavobacterium pisciphilum</name>
    <dbReference type="NCBI Taxonomy" id="2893755"/>
    <lineage>
        <taxon>Bacteria</taxon>
        <taxon>Pseudomonadati</taxon>
        <taxon>Bacteroidota</taxon>
        <taxon>Flavobacteriia</taxon>
        <taxon>Flavobacteriales</taxon>
        <taxon>Flavobacteriaceae</taxon>
        <taxon>Flavobacterium</taxon>
    </lineage>
</organism>
<dbReference type="EMBL" id="JAJJMO010000001">
    <property type="protein sequence ID" value="MCC9071225.1"/>
    <property type="molecule type" value="Genomic_DNA"/>
</dbReference>
<dbReference type="InterPro" id="IPR035958">
    <property type="entry name" value="SecB-like_sf"/>
</dbReference>
<gene>
    <name evidence="1" type="ORF">LNQ49_06410</name>
</gene>
<keyword evidence="2" id="KW-1185">Reference proteome</keyword>
<comment type="caution">
    <text evidence="1">The sequence shown here is derived from an EMBL/GenBank/DDBJ whole genome shotgun (WGS) entry which is preliminary data.</text>
</comment>
<dbReference type="Gene3D" id="3.10.420.10">
    <property type="entry name" value="SecB-like"/>
    <property type="match status" value="1"/>
</dbReference>
<proteinExistence type="predicted"/>
<reference evidence="1" key="1">
    <citation type="submission" date="2021-11" db="EMBL/GenBank/DDBJ databases">
        <title>Description of novel Flavobacterium species.</title>
        <authorList>
            <person name="Saticioglu I.B."/>
            <person name="Ay H."/>
            <person name="Altun S."/>
            <person name="Duman M."/>
        </authorList>
    </citation>
    <scope>NUCLEOTIDE SEQUENCE</scope>
    <source>
        <strain evidence="1">F-65</strain>
    </source>
</reference>
<evidence type="ECO:0000313" key="1">
    <source>
        <dbReference type="EMBL" id="MCC9071225.1"/>
    </source>
</evidence>
<protein>
    <recommendedName>
        <fullName evidence="3">Preprotein translocase subunit SecB</fullName>
    </recommendedName>
</protein>
<dbReference type="Proteomes" id="UP001430919">
    <property type="component" value="Unassembled WGS sequence"/>
</dbReference>
<accession>A0ABS8MR41</accession>